<sequence length="64" mass="7449">MIERYYPESKSIRLAHESRWDRWRRGVDEGHGPLFWLIVCVSALGMYALFWLVGALAHIFNGGL</sequence>
<dbReference type="EMBL" id="LR796649">
    <property type="protein sequence ID" value="CAB4157045.1"/>
    <property type="molecule type" value="Genomic_DNA"/>
</dbReference>
<keyword evidence="1" id="KW-1133">Transmembrane helix</keyword>
<dbReference type="EMBL" id="LR798347">
    <property type="protein sequence ID" value="CAB5225413.1"/>
    <property type="molecule type" value="Genomic_DNA"/>
</dbReference>
<protein>
    <submittedName>
        <fullName evidence="2">Uncharacterized protein</fullName>
    </submittedName>
</protein>
<feature type="transmembrane region" description="Helical" evidence="1">
    <location>
        <begin position="34"/>
        <end position="60"/>
    </location>
</feature>
<reference evidence="2" key="1">
    <citation type="submission" date="2020-04" db="EMBL/GenBank/DDBJ databases">
        <authorList>
            <person name="Chiriac C."/>
            <person name="Salcher M."/>
            <person name="Ghai R."/>
            <person name="Kavagutti S V."/>
        </authorList>
    </citation>
    <scope>NUCLEOTIDE SEQUENCE</scope>
</reference>
<proteinExistence type="predicted"/>
<gene>
    <name evidence="2" type="ORF">UFOVP680_4</name>
    <name evidence="3" type="ORF">UFOVP748_15</name>
</gene>
<name>A0A6J5NIK4_9CAUD</name>
<keyword evidence="1" id="KW-0472">Membrane</keyword>
<evidence type="ECO:0000313" key="2">
    <source>
        <dbReference type="EMBL" id="CAB4157045.1"/>
    </source>
</evidence>
<keyword evidence="1" id="KW-0812">Transmembrane</keyword>
<evidence type="ECO:0000313" key="3">
    <source>
        <dbReference type="EMBL" id="CAB5225413.1"/>
    </source>
</evidence>
<organism evidence="2">
    <name type="scientific">uncultured Caudovirales phage</name>
    <dbReference type="NCBI Taxonomy" id="2100421"/>
    <lineage>
        <taxon>Viruses</taxon>
        <taxon>Duplodnaviria</taxon>
        <taxon>Heunggongvirae</taxon>
        <taxon>Uroviricota</taxon>
        <taxon>Caudoviricetes</taxon>
        <taxon>Peduoviridae</taxon>
        <taxon>Maltschvirus</taxon>
        <taxon>Maltschvirus maltsch</taxon>
    </lineage>
</organism>
<accession>A0A6J5NIK4</accession>
<evidence type="ECO:0000256" key="1">
    <source>
        <dbReference type="SAM" id="Phobius"/>
    </source>
</evidence>